<sequence>MKLRLSHVLLACLVAASLPAHVSAAEWTIDTFAGTGEQGFSGDGGPATKAKMDNPFGVVRGPDGALWYTEYTGHKIRKVTPDGKIHTMAGTGKKGHTGDGGPALEATLNLPHEIRFDKDGNYYLADMANHAIRKVDGKTGIITTFAGTGTAGYSGDGGPANKAQLKQPHSIQFDLAGDLYICDIGNNVIRKVDMKTGNISTFAGTGKPGPTPDGSPIAGTPLKGPRSMDFDPQGNLWLATREGNQVFKFDLKEGKIHHIAGNGQKGFTGNGGPAKEASLFGPKGIALDAEGNAWLADTESHSVRMVEAKTGKLLLMAGTGQKGDGPDGDPLKCAMARLHGIYVDKDGSVYIGDSEAHRVRVMKKK</sequence>
<comment type="caution">
    <text evidence="4">The sequence shown here is derived from an EMBL/GenBank/DDBJ whole genome shotgun (WGS) entry which is preliminary data.</text>
</comment>
<dbReference type="AlphaFoldDB" id="A0A366H1V9"/>
<dbReference type="Pfam" id="PF25021">
    <property type="entry name" value="TEN_NHL"/>
    <property type="match status" value="1"/>
</dbReference>
<dbReference type="EMBL" id="QNRR01000019">
    <property type="protein sequence ID" value="RBP35872.1"/>
    <property type="molecule type" value="Genomic_DNA"/>
</dbReference>
<keyword evidence="4" id="KW-0456">Lyase</keyword>
<dbReference type="GO" id="GO:0016829">
    <property type="term" value="F:lyase activity"/>
    <property type="evidence" value="ECO:0007669"/>
    <property type="project" value="UniProtKB-KW"/>
</dbReference>
<feature type="signal peptide" evidence="2">
    <location>
        <begin position="1"/>
        <end position="24"/>
    </location>
</feature>
<dbReference type="SUPFAM" id="SSF101898">
    <property type="entry name" value="NHL repeat"/>
    <property type="match status" value="1"/>
</dbReference>
<accession>A0A366H1V9</accession>
<dbReference type="InterPro" id="IPR056822">
    <property type="entry name" value="TEN_NHL"/>
</dbReference>
<dbReference type="Gene3D" id="2.120.10.30">
    <property type="entry name" value="TolB, C-terminal domain"/>
    <property type="match status" value="2"/>
</dbReference>
<dbReference type="PANTHER" id="PTHR46388:SF2">
    <property type="entry name" value="NHL REPEAT-CONTAINING PROTEIN 2"/>
    <property type="match status" value="1"/>
</dbReference>
<reference evidence="4 5" key="1">
    <citation type="submission" date="2018-06" db="EMBL/GenBank/DDBJ databases">
        <title>Genomic Encyclopedia of Type Strains, Phase IV (KMG-IV): sequencing the most valuable type-strain genomes for metagenomic binning, comparative biology and taxonomic classification.</title>
        <authorList>
            <person name="Goeker M."/>
        </authorList>
    </citation>
    <scope>NUCLEOTIDE SEQUENCE [LARGE SCALE GENOMIC DNA]</scope>
    <source>
        <strain evidence="4 5">DSM 25532</strain>
    </source>
</reference>
<dbReference type="InterPro" id="IPR011042">
    <property type="entry name" value="6-blade_b-propeller_TolB-like"/>
</dbReference>
<dbReference type="Pfam" id="PF01436">
    <property type="entry name" value="NHL"/>
    <property type="match status" value="1"/>
</dbReference>
<feature type="domain" description="Teneurin NHL" evidence="3">
    <location>
        <begin position="94"/>
        <end position="148"/>
    </location>
</feature>
<name>A0A366H1V9_9BACT</name>
<feature type="chain" id="PRO_5016562055" evidence="2">
    <location>
        <begin position="25"/>
        <end position="365"/>
    </location>
</feature>
<keyword evidence="2" id="KW-0732">Signal</keyword>
<evidence type="ECO:0000313" key="4">
    <source>
        <dbReference type="EMBL" id="RBP35872.1"/>
    </source>
</evidence>
<evidence type="ECO:0000256" key="1">
    <source>
        <dbReference type="ARBA" id="ARBA00022737"/>
    </source>
</evidence>
<gene>
    <name evidence="4" type="ORF">DES53_11938</name>
</gene>
<dbReference type="OrthoDB" id="9799230at2"/>
<dbReference type="PANTHER" id="PTHR46388">
    <property type="entry name" value="NHL REPEAT-CONTAINING PROTEIN 2"/>
    <property type="match status" value="1"/>
</dbReference>
<proteinExistence type="predicted"/>
<evidence type="ECO:0000313" key="5">
    <source>
        <dbReference type="Proteomes" id="UP000253426"/>
    </source>
</evidence>
<dbReference type="Proteomes" id="UP000253426">
    <property type="component" value="Unassembled WGS sequence"/>
</dbReference>
<keyword evidence="5" id="KW-1185">Reference proteome</keyword>
<organism evidence="4 5">
    <name type="scientific">Roseimicrobium gellanilyticum</name>
    <dbReference type="NCBI Taxonomy" id="748857"/>
    <lineage>
        <taxon>Bacteria</taxon>
        <taxon>Pseudomonadati</taxon>
        <taxon>Verrucomicrobiota</taxon>
        <taxon>Verrucomicrobiia</taxon>
        <taxon>Verrucomicrobiales</taxon>
        <taxon>Verrucomicrobiaceae</taxon>
        <taxon>Roseimicrobium</taxon>
    </lineage>
</organism>
<evidence type="ECO:0000259" key="3">
    <source>
        <dbReference type="Pfam" id="PF25021"/>
    </source>
</evidence>
<evidence type="ECO:0000256" key="2">
    <source>
        <dbReference type="SAM" id="SignalP"/>
    </source>
</evidence>
<dbReference type="RefSeq" id="WP_113962130.1">
    <property type="nucleotide sequence ID" value="NZ_QNRR01000019.1"/>
</dbReference>
<keyword evidence="1" id="KW-0677">Repeat</keyword>
<protein>
    <submittedName>
        <fullName evidence="4">Streptogramin lyase</fullName>
    </submittedName>
</protein>
<dbReference type="InterPro" id="IPR001258">
    <property type="entry name" value="NHL_repeat"/>
</dbReference>
<dbReference type="Gene3D" id="2.40.10.500">
    <property type="match status" value="1"/>
</dbReference>